<dbReference type="RefSeq" id="WP_153354842.1">
    <property type="nucleotide sequence ID" value="NZ_JAYKOO010000001.1"/>
</dbReference>
<dbReference type="PROSITE" id="PS51186">
    <property type="entry name" value="GNAT"/>
    <property type="match status" value="1"/>
</dbReference>
<organism evidence="4 5">
    <name type="scientific">Endobacterium cereale</name>
    <dbReference type="NCBI Taxonomy" id="2663029"/>
    <lineage>
        <taxon>Bacteria</taxon>
        <taxon>Pseudomonadati</taxon>
        <taxon>Pseudomonadota</taxon>
        <taxon>Alphaproteobacteria</taxon>
        <taxon>Hyphomicrobiales</taxon>
        <taxon>Rhizobiaceae</taxon>
        <taxon>Endobacterium</taxon>
    </lineage>
</organism>
<sequence>MKTDNPILPLGYSDMPAGTIATVVTCLEMRQKPDLPFTSAEDSLTLRHWHQPDLEEYRELFRNIGAEWLWSARLTMSDERLASILNDPRVAIYILKDSGRRIGLLELDFRHDNECELAYFGLVPDSTGKGAGRFLMNHAIDKAWARPIERFWVHTCHLDSPSALPFYKRMGFTPYKIMVEVLDDPRRSGVVPKTAAAQVPLIDL</sequence>
<dbReference type="InterPro" id="IPR000182">
    <property type="entry name" value="GNAT_dom"/>
</dbReference>
<dbReference type="InterPro" id="IPR016181">
    <property type="entry name" value="Acyl_CoA_acyltransferase"/>
</dbReference>
<name>A0A6A8A840_9HYPH</name>
<gene>
    <name evidence="4" type="ORF">GAO09_15255</name>
</gene>
<feature type="domain" description="N-acetyltransferase" evidence="3">
    <location>
        <begin position="44"/>
        <end position="197"/>
    </location>
</feature>
<evidence type="ECO:0000256" key="1">
    <source>
        <dbReference type="ARBA" id="ARBA00022679"/>
    </source>
</evidence>
<keyword evidence="2" id="KW-0012">Acyltransferase</keyword>
<evidence type="ECO:0000313" key="4">
    <source>
        <dbReference type="EMBL" id="MQY47393.1"/>
    </source>
</evidence>
<dbReference type="AlphaFoldDB" id="A0A6A8A840"/>
<dbReference type="Proteomes" id="UP000435138">
    <property type="component" value="Unassembled WGS sequence"/>
</dbReference>
<evidence type="ECO:0000256" key="2">
    <source>
        <dbReference type="ARBA" id="ARBA00023315"/>
    </source>
</evidence>
<evidence type="ECO:0000313" key="5">
    <source>
        <dbReference type="Proteomes" id="UP000435138"/>
    </source>
</evidence>
<reference evidence="4 5" key="1">
    <citation type="submission" date="2019-11" db="EMBL/GenBank/DDBJ databases">
        <title>Genome analysis of Rhizobacterium cereale a novel genus and species isolated from maize roots in North Spain.</title>
        <authorList>
            <person name="Menendez E."/>
            <person name="Flores-Felix J.D."/>
            <person name="Ramirez-Bahena M.-H."/>
            <person name="Igual J.M."/>
            <person name="Garcia-Fraile P."/>
            <person name="Peix A."/>
            <person name="Velazquez E."/>
        </authorList>
    </citation>
    <scope>NUCLEOTIDE SEQUENCE [LARGE SCALE GENOMIC DNA]</scope>
    <source>
        <strain evidence="4 5">RZME27</strain>
    </source>
</reference>
<keyword evidence="5" id="KW-1185">Reference proteome</keyword>
<dbReference type="EMBL" id="WIXI01000044">
    <property type="protein sequence ID" value="MQY47393.1"/>
    <property type="molecule type" value="Genomic_DNA"/>
</dbReference>
<dbReference type="Pfam" id="PF00583">
    <property type="entry name" value="Acetyltransf_1"/>
    <property type="match status" value="1"/>
</dbReference>
<dbReference type="PANTHER" id="PTHR43800">
    <property type="entry name" value="PEPTIDYL-LYSINE N-ACETYLTRANSFERASE YJAB"/>
    <property type="match status" value="1"/>
</dbReference>
<comment type="caution">
    <text evidence="4">The sequence shown here is derived from an EMBL/GenBank/DDBJ whole genome shotgun (WGS) entry which is preliminary data.</text>
</comment>
<dbReference type="SUPFAM" id="SSF55729">
    <property type="entry name" value="Acyl-CoA N-acyltransferases (Nat)"/>
    <property type="match status" value="1"/>
</dbReference>
<evidence type="ECO:0000259" key="3">
    <source>
        <dbReference type="PROSITE" id="PS51186"/>
    </source>
</evidence>
<dbReference type="Gene3D" id="3.40.630.30">
    <property type="match status" value="1"/>
</dbReference>
<dbReference type="GO" id="GO:0016747">
    <property type="term" value="F:acyltransferase activity, transferring groups other than amino-acyl groups"/>
    <property type="evidence" value="ECO:0007669"/>
    <property type="project" value="InterPro"/>
</dbReference>
<dbReference type="PANTHER" id="PTHR43800:SF1">
    <property type="entry name" value="PEPTIDYL-LYSINE N-ACETYLTRANSFERASE YJAB"/>
    <property type="match status" value="1"/>
</dbReference>
<protein>
    <submittedName>
        <fullName evidence="4">GNAT family N-acetyltransferase</fullName>
    </submittedName>
</protein>
<accession>A0A6A8A840</accession>
<dbReference type="CDD" id="cd04301">
    <property type="entry name" value="NAT_SF"/>
    <property type="match status" value="1"/>
</dbReference>
<keyword evidence="1 4" id="KW-0808">Transferase</keyword>
<proteinExistence type="predicted"/>